<sequence length="530" mass="57963">MPSTTPENGAHEYDHSQDSENSKAAAGRGHAKEEGTRDSERKHDSMTSSDEQEVLVVDWDGPDDPENPKNWTYKRKWAATAIVSLFTFISPVSSSMIAPASSRVAEEFGITSTVMIAMTTSIFILAYAIGPLFLGPLSEIYGRSRIVQGANLFYLVWNLSCGFAQSEAQLIAFRFLSGLGGSAPLAEPCKIGGGVLGDTWAAEERGKAIAVYSLAPLMGPVVGPIAGAWIAQLSDWRWVFWSTSIVDAAIQIAGLFYLKETYAPVLLERKAERIRKTLNSDSEKGHVKKVRTIYDGEHRRWRAIFAKAMTRPFALFAREPIAQVIGLYMAYIYGIFYLFLTTLPDIFGRIYQQKPGIAGINYLALGIGLTGASQLNARTMDKIYIRLKNRNGGVGRPEFRVPSMIIGSLFLPIGLFLAGWAAEAELHWVVVDIGLVFIGAGVILNFQAMQTYVVDCFTLHAASAMAAVSCLRSLAGFGFPLFAPAMYDALGYGIGATILGTISIVIGWPAPLVFWKYGEAIRKRSKYASE</sequence>
<dbReference type="PANTHER" id="PTHR23502:SF60">
    <property type="entry name" value="MAJOR FACILITATOR SUPERFAMILY (MFS) PROFILE DOMAIN-CONTAINING PROTEIN-RELATED"/>
    <property type="match status" value="1"/>
</dbReference>
<dbReference type="PROSITE" id="PS50850">
    <property type="entry name" value="MFS"/>
    <property type="match status" value="1"/>
</dbReference>
<organism evidence="8 9">
    <name type="scientific">Marasmius tenuissimus</name>
    <dbReference type="NCBI Taxonomy" id="585030"/>
    <lineage>
        <taxon>Eukaryota</taxon>
        <taxon>Fungi</taxon>
        <taxon>Dikarya</taxon>
        <taxon>Basidiomycota</taxon>
        <taxon>Agaricomycotina</taxon>
        <taxon>Agaricomycetes</taxon>
        <taxon>Agaricomycetidae</taxon>
        <taxon>Agaricales</taxon>
        <taxon>Marasmiineae</taxon>
        <taxon>Marasmiaceae</taxon>
        <taxon>Marasmius</taxon>
    </lineage>
</organism>
<keyword evidence="2 6" id="KW-0812">Transmembrane</keyword>
<evidence type="ECO:0000256" key="5">
    <source>
        <dbReference type="SAM" id="MobiDB-lite"/>
    </source>
</evidence>
<evidence type="ECO:0000256" key="1">
    <source>
        <dbReference type="ARBA" id="ARBA00004141"/>
    </source>
</evidence>
<evidence type="ECO:0000256" key="3">
    <source>
        <dbReference type="ARBA" id="ARBA00022989"/>
    </source>
</evidence>
<keyword evidence="9" id="KW-1185">Reference proteome</keyword>
<dbReference type="SUPFAM" id="SSF103473">
    <property type="entry name" value="MFS general substrate transporter"/>
    <property type="match status" value="1"/>
</dbReference>
<feature type="transmembrane region" description="Helical" evidence="6">
    <location>
        <begin position="458"/>
        <end position="483"/>
    </location>
</feature>
<feature type="transmembrane region" description="Helical" evidence="6">
    <location>
        <begin position="110"/>
        <end position="135"/>
    </location>
</feature>
<proteinExistence type="predicted"/>
<reference evidence="8 9" key="1">
    <citation type="submission" date="2024-05" db="EMBL/GenBank/DDBJ databases">
        <title>A draft genome resource for the thread blight pathogen Marasmius tenuissimus strain MS-2.</title>
        <authorList>
            <person name="Yulfo-Soto G.E."/>
            <person name="Baruah I.K."/>
            <person name="Amoako-Attah I."/>
            <person name="Bukari Y."/>
            <person name="Meinhardt L.W."/>
            <person name="Bailey B.A."/>
            <person name="Cohen S.P."/>
        </authorList>
    </citation>
    <scope>NUCLEOTIDE SEQUENCE [LARGE SCALE GENOMIC DNA]</scope>
    <source>
        <strain evidence="8 9">MS-2</strain>
    </source>
</reference>
<evidence type="ECO:0000313" key="9">
    <source>
        <dbReference type="Proteomes" id="UP001437256"/>
    </source>
</evidence>
<name>A0ABR3ACK8_9AGAR</name>
<dbReference type="InterPro" id="IPR036259">
    <property type="entry name" value="MFS_trans_sf"/>
</dbReference>
<gene>
    <name evidence="8" type="ORF">AAF712_001665</name>
</gene>
<feature type="region of interest" description="Disordered" evidence="5">
    <location>
        <begin position="1"/>
        <end position="70"/>
    </location>
</feature>
<feature type="transmembrane region" description="Helical" evidence="6">
    <location>
        <begin position="77"/>
        <end position="98"/>
    </location>
</feature>
<evidence type="ECO:0000313" key="8">
    <source>
        <dbReference type="EMBL" id="KAL0071107.1"/>
    </source>
</evidence>
<dbReference type="EMBL" id="JBBXMP010000004">
    <property type="protein sequence ID" value="KAL0071107.1"/>
    <property type="molecule type" value="Genomic_DNA"/>
</dbReference>
<keyword evidence="4 6" id="KW-0472">Membrane</keyword>
<evidence type="ECO:0000256" key="2">
    <source>
        <dbReference type="ARBA" id="ARBA00022692"/>
    </source>
</evidence>
<dbReference type="InterPro" id="IPR020846">
    <property type="entry name" value="MFS_dom"/>
</dbReference>
<protein>
    <recommendedName>
        <fullName evidence="7">Major facilitator superfamily (MFS) profile domain-containing protein</fullName>
    </recommendedName>
</protein>
<feature type="compositionally biased region" description="Basic and acidic residues" evidence="5">
    <location>
        <begin position="30"/>
        <end position="45"/>
    </location>
</feature>
<dbReference type="CDD" id="cd17323">
    <property type="entry name" value="MFS_Tpo1_MDR_like"/>
    <property type="match status" value="1"/>
</dbReference>
<feature type="transmembrane region" description="Helical" evidence="6">
    <location>
        <begin position="426"/>
        <end position="446"/>
    </location>
</feature>
<feature type="transmembrane region" description="Helical" evidence="6">
    <location>
        <begin position="321"/>
        <end position="340"/>
    </location>
</feature>
<dbReference type="Proteomes" id="UP001437256">
    <property type="component" value="Unassembled WGS sequence"/>
</dbReference>
<dbReference type="Pfam" id="PF07690">
    <property type="entry name" value="MFS_1"/>
    <property type="match status" value="1"/>
</dbReference>
<comment type="caution">
    <text evidence="8">The sequence shown here is derived from an EMBL/GenBank/DDBJ whole genome shotgun (WGS) entry which is preliminary data.</text>
</comment>
<evidence type="ECO:0000256" key="6">
    <source>
        <dbReference type="SAM" id="Phobius"/>
    </source>
</evidence>
<feature type="compositionally biased region" description="Basic and acidic residues" evidence="5">
    <location>
        <begin position="9"/>
        <end position="21"/>
    </location>
</feature>
<feature type="transmembrane region" description="Helical" evidence="6">
    <location>
        <begin position="360"/>
        <end position="378"/>
    </location>
</feature>
<accession>A0ABR3ACK8</accession>
<feature type="transmembrane region" description="Helical" evidence="6">
    <location>
        <begin position="399"/>
        <end position="420"/>
    </location>
</feature>
<dbReference type="PANTHER" id="PTHR23502">
    <property type="entry name" value="MAJOR FACILITATOR SUPERFAMILY"/>
    <property type="match status" value="1"/>
</dbReference>
<keyword evidence="3 6" id="KW-1133">Transmembrane helix</keyword>
<dbReference type="InterPro" id="IPR011701">
    <property type="entry name" value="MFS"/>
</dbReference>
<comment type="subcellular location">
    <subcellularLocation>
        <location evidence="1">Membrane</location>
        <topology evidence="1">Multi-pass membrane protein</topology>
    </subcellularLocation>
</comment>
<evidence type="ECO:0000259" key="7">
    <source>
        <dbReference type="PROSITE" id="PS50850"/>
    </source>
</evidence>
<dbReference type="Gene3D" id="1.20.1250.20">
    <property type="entry name" value="MFS general substrate transporter like domains"/>
    <property type="match status" value="1"/>
</dbReference>
<feature type="transmembrane region" description="Helical" evidence="6">
    <location>
        <begin position="209"/>
        <end position="232"/>
    </location>
</feature>
<feature type="transmembrane region" description="Helical" evidence="6">
    <location>
        <begin position="238"/>
        <end position="258"/>
    </location>
</feature>
<feature type="domain" description="Major facilitator superfamily (MFS) profile" evidence="7">
    <location>
        <begin position="79"/>
        <end position="519"/>
    </location>
</feature>
<evidence type="ECO:0000256" key="4">
    <source>
        <dbReference type="ARBA" id="ARBA00023136"/>
    </source>
</evidence>
<feature type="transmembrane region" description="Helical" evidence="6">
    <location>
        <begin position="489"/>
        <end position="515"/>
    </location>
</feature>